<keyword evidence="6" id="KW-0045">Antibiotic biosynthesis</keyword>
<dbReference type="SUPFAM" id="SSF51197">
    <property type="entry name" value="Clavaminate synthase-like"/>
    <property type="match status" value="1"/>
</dbReference>
<dbReference type="PANTHER" id="PTHR10209:SF885">
    <property type="entry name" value="2OG-FE(II) OXYGENASE FAMILY, PUTATIVE (AFU_ORTHOLOGUE AFUA_2G00750)-RELATED"/>
    <property type="match status" value="1"/>
</dbReference>
<keyword evidence="10" id="KW-1185">Reference proteome</keyword>
<dbReference type="Gene3D" id="2.60.120.330">
    <property type="entry name" value="B-lactam Antibiotic, Isopenicillin N Synthase, Chain"/>
    <property type="match status" value="1"/>
</dbReference>
<dbReference type="Pfam" id="PF14226">
    <property type="entry name" value="DIOX_N"/>
    <property type="match status" value="1"/>
</dbReference>
<dbReference type="InterPro" id="IPR026992">
    <property type="entry name" value="DIOX_N"/>
</dbReference>
<keyword evidence="5 7" id="KW-0408">Iron</keyword>
<dbReference type="GO" id="GO:0016491">
    <property type="term" value="F:oxidoreductase activity"/>
    <property type="evidence" value="ECO:0007669"/>
    <property type="project" value="UniProtKB-KW"/>
</dbReference>
<name>A0A2S0KF39_9ACTN</name>
<dbReference type="PRINTS" id="PR00682">
    <property type="entry name" value="IPNSYNTHASE"/>
</dbReference>
<accession>A0A2S0KF39</accession>
<dbReference type="GO" id="GO:0017000">
    <property type="term" value="P:antibiotic biosynthetic process"/>
    <property type="evidence" value="ECO:0007669"/>
    <property type="project" value="UniProtKB-KW"/>
</dbReference>
<dbReference type="InterPro" id="IPR005123">
    <property type="entry name" value="Oxoglu/Fe-dep_dioxygenase_dom"/>
</dbReference>
<comment type="pathway">
    <text evidence="1">Antibiotic biosynthesis.</text>
</comment>
<evidence type="ECO:0000256" key="3">
    <source>
        <dbReference type="ARBA" id="ARBA00022723"/>
    </source>
</evidence>
<evidence type="ECO:0000256" key="2">
    <source>
        <dbReference type="ARBA" id="ARBA00008056"/>
    </source>
</evidence>
<evidence type="ECO:0000256" key="6">
    <source>
        <dbReference type="ARBA" id="ARBA00023194"/>
    </source>
</evidence>
<dbReference type="InterPro" id="IPR027443">
    <property type="entry name" value="IPNS-like_sf"/>
</dbReference>
<dbReference type="Proteomes" id="UP000239814">
    <property type="component" value="Chromosome"/>
</dbReference>
<gene>
    <name evidence="9" type="ORF">C6V83_08285</name>
</gene>
<evidence type="ECO:0000259" key="8">
    <source>
        <dbReference type="PROSITE" id="PS51471"/>
    </source>
</evidence>
<dbReference type="PROSITE" id="PS51471">
    <property type="entry name" value="FE2OG_OXY"/>
    <property type="match status" value="1"/>
</dbReference>
<dbReference type="OrthoDB" id="21825at2"/>
<dbReference type="PANTHER" id="PTHR10209">
    <property type="entry name" value="OXIDOREDUCTASE, 2OG-FE II OXYGENASE FAMILY PROTEIN"/>
    <property type="match status" value="1"/>
</dbReference>
<evidence type="ECO:0000313" key="10">
    <source>
        <dbReference type="Proteomes" id="UP000239814"/>
    </source>
</evidence>
<dbReference type="RefSeq" id="WP_105941994.1">
    <property type="nucleotide sequence ID" value="NZ_CP027433.1"/>
</dbReference>
<comment type="similarity">
    <text evidence="2 7">Belongs to the iron/ascorbate-dependent oxidoreductase family.</text>
</comment>
<organism evidence="9 10">
    <name type="scientific">Gordonia iterans</name>
    <dbReference type="NCBI Taxonomy" id="1004901"/>
    <lineage>
        <taxon>Bacteria</taxon>
        <taxon>Bacillati</taxon>
        <taxon>Actinomycetota</taxon>
        <taxon>Actinomycetes</taxon>
        <taxon>Mycobacteriales</taxon>
        <taxon>Gordoniaceae</taxon>
        <taxon>Gordonia</taxon>
    </lineage>
</organism>
<protein>
    <submittedName>
        <fullName evidence="9">Oxidoreductase</fullName>
    </submittedName>
</protein>
<dbReference type="InterPro" id="IPR044861">
    <property type="entry name" value="IPNS-like_FE2OG_OXY"/>
</dbReference>
<proteinExistence type="inferred from homology"/>
<evidence type="ECO:0000256" key="1">
    <source>
        <dbReference type="ARBA" id="ARBA00004792"/>
    </source>
</evidence>
<dbReference type="Pfam" id="PF03171">
    <property type="entry name" value="2OG-FeII_Oxy"/>
    <property type="match status" value="1"/>
</dbReference>
<evidence type="ECO:0000256" key="4">
    <source>
        <dbReference type="ARBA" id="ARBA00023002"/>
    </source>
</evidence>
<sequence length="340" mass="37387">MTRTLTELPIVDMSLLAGDDADRAAFGDALRAATHEVGFFYLVGHGVDRSVRERLFDTAREFFALPELDKFTVEMLASPQFRGYTRFGGEYTQGSIDWREQIDVAAEYPPLGAGSGTDDDPAYLRLDGPNLWPLTLPDFREVILDWQRRCSDLGLLLMREWALSLGAPAGVFDDAFADRPSTLIKLVRYPGRDEGDDQQGVGAHKDPGVLTLLLVEPDKGGLQVQYGDGWIDAPPVDDAFVVNIGELMEYATDGYLKATMHRVVSPPAGTERLSVPFFFNPALSSTMPRISLPPEFAAEAPGVTEDPDNPISGTFGDNILKARLRAHPDVAQRHHADLLD</sequence>
<dbReference type="AlphaFoldDB" id="A0A2S0KF39"/>
<evidence type="ECO:0000256" key="7">
    <source>
        <dbReference type="RuleBase" id="RU003682"/>
    </source>
</evidence>
<reference evidence="9 10" key="1">
    <citation type="submission" date="2018-03" db="EMBL/GenBank/DDBJ databases">
        <title>Characteristics and genome of n-alkane degrading marine bacteria Gordonia iterans isolated from crude oil contaminated in Tae-an, South Korea.</title>
        <authorList>
            <person name="Lee S.-S."/>
            <person name="Kim H."/>
        </authorList>
    </citation>
    <scope>NUCLEOTIDE SEQUENCE [LARGE SCALE GENOMIC DNA]</scope>
    <source>
        <strain evidence="9 10">Co17</strain>
    </source>
</reference>
<keyword evidence="4 7" id="KW-0560">Oxidoreductase</keyword>
<keyword evidence="3 7" id="KW-0479">Metal-binding</keyword>
<dbReference type="GO" id="GO:0046872">
    <property type="term" value="F:metal ion binding"/>
    <property type="evidence" value="ECO:0007669"/>
    <property type="project" value="UniProtKB-KW"/>
</dbReference>
<feature type="domain" description="Fe2OG dioxygenase" evidence="8">
    <location>
        <begin position="179"/>
        <end position="281"/>
    </location>
</feature>
<dbReference type="KEGG" id="git:C6V83_08285"/>
<dbReference type="EMBL" id="CP027433">
    <property type="protein sequence ID" value="AVM00266.1"/>
    <property type="molecule type" value="Genomic_DNA"/>
</dbReference>
<evidence type="ECO:0000256" key="5">
    <source>
        <dbReference type="ARBA" id="ARBA00023004"/>
    </source>
</evidence>
<evidence type="ECO:0000313" key="9">
    <source>
        <dbReference type="EMBL" id="AVM00266.1"/>
    </source>
</evidence>